<feature type="chain" id="PRO_5011696791" description="DUF4402 domain-containing protein" evidence="1">
    <location>
        <begin position="22"/>
        <end position="172"/>
    </location>
</feature>
<organism evidence="2 3">
    <name type="scientific">Pedobacter hartonius</name>
    <dbReference type="NCBI Taxonomy" id="425514"/>
    <lineage>
        <taxon>Bacteria</taxon>
        <taxon>Pseudomonadati</taxon>
        <taxon>Bacteroidota</taxon>
        <taxon>Sphingobacteriia</taxon>
        <taxon>Sphingobacteriales</taxon>
        <taxon>Sphingobacteriaceae</taxon>
        <taxon>Pedobacter</taxon>
    </lineage>
</organism>
<gene>
    <name evidence="2" type="ORF">SAMN05443550_11112</name>
</gene>
<protein>
    <recommendedName>
        <fullName evidence="4">DUF4402 domain-containing protein</fullName>
    </recommendedName>
</protein>
<dbReference type="Proteomes" id="UP000198850">
    <property type="component" value="Unassembled WGS sequence"/>
</dbReference>
<keyword evidence="1" id="KW-0732">Signal</keyword>
<reference evidence="2 3" key="1">
    <citation type="submission" date="2016-10" db="EMBL/GenBank/DDBJ databases">
        <authorList>
            <person name="de Groot N.N."/>
        </authorList>
    </citation>
    <scope>NUCLEOTIDE SEQUENCE [LARGE SCALE GENOMIC DNA]</scope>
    <source>
        <strain evidence="2 3">DSM 19033</strain>
    </source>
</reference>
<dbReference type="EMBL" id="FNRA01000011">
    <property type="protein sequence ID" value="SEB11745.1"/>
    <property type="molecule type" value="Genomic_DNA"/>
</dbReference>
<keyword evidence="3" id="KW-1185">Reference proteome</keyword>
<evidence type="ECO:0008006" key="4">
    <source>
        <dbReference type="Google" id="ProtNLM"/>
    </source>
</evidence>
<dbReference type="InterPro" id="IPR025514">
    <property type="entry name" value="DUF4402"/>
</dbReference>
<dbReference type="AlphaFoldDB" id="A0A1H4GQ62"/>
<evidence type="ECO:0000313" key="2">
    <source>
        <dbReference type="EMBL" id="SEB11745.1"/>
    </source>
</evidence>
<feature type="signal peptide" evidence="1">
    <location>
        <begin position="1"/>
        <end position="21"/>
    </location>
</feature>
<dbReference type="STRING" id="425514.SAMN05443550_11112"/>
<dbReference type="Pfam" id="PF14352">
    <property type="entry name" value="DUF4402"/>
    <property type="match status" value="1"/>
</dbReference>
<dbReference type="OrthoDB" id="1436810at2"/>
<evidence type="ECO:0000256" key="1">
    <source>
        <dbReference type="SAM" id="SignalP"/>
    </source>
</evidence>
<evidence type="ECO:0000313" key="3">
    <source>
        <dbReference type="Proteomes" id="UP000198850"/>
    </source>
</evidence>
<proteinExistence type="predicted"/>
<accession>A0A1H4GQ62</accession>
<sequence>MKKVFISMLVASTLFAAKSFAQVSATANAGADIVAPIAILKTGDMNFGIVARSNVNGWVQLSAAGVRTTTGGALLLSQTGTVTPATFAVTGEAGYTYAITLPTSVTLTNTTGAGGETMVVENFVSTPTVAAGGVLVAGTQTLSVGGELVIAGNQVSGNYLAGTPFTVTVNYN</sequence>
<name>A0A1H4GQ62_9SPHI</name>